<dbReference type="PANTHER" id="PTHR44936">
    <property type="entry name" value="SENSOR PROTEIN CREC"/>
    <property type="match status" value="1"/>
</dbReference>
<evidence type="ECO:0000313" key="14">
    <source>
        <dbReference type="EMBL" id="PRX42787.1"/>
    </source>
</evidence>
<keyword evidence="15" id="KW-1185">Reference proteome</keyword>
<dbReference type="CDD" id="cd00082">
    <property type="entry name" value="HisKA"/>
    <property type="match status" value="1"/>
</dbReference>
<comment type="caution">
    <text evidence="14">The sequence shown here is derived from an EMBL/GenBank/DDBJ whole genome shotgun (WGS) entry which is preliminary data.</text>
</comment>
<evidence type="ECO:0000256" key="9">
    <source>
        <dbReference type="ARBA" id="ARBA00022840"/>
    </source>
</evidence>
<dbReference type="OrthoDB" id="368131at2"/>
<dbReference type="RefSeq" id="WP_106343715.1">
    <property type="nucleotide sequence ID" value="NZ_PVNE01000001.1"/>
</dbReference>
<dbReference type="Pfam" id="PF02518">
    <property type="entry name" value="HATPase_c"/>
    <property type="match status" value="1"/>
</dbReference>
<keyword evidence="12" id="KW-0472">Membrane</keyword>
<dbReference type="InterPro" id="IPR036890">
    <property type="entry name" value="HATPase_C_sf"/>
</dbReference>
<dbReference type="InterPro" id="IPR003594">
    <property type="entry name" value="HATPase_dom"/>
</dbReference>
<keyword evidence="9" id="KW-0067">ATP-binding</keyword>
<evidence type="ECO:0000313" key="15">
    <source>
        <dbReference type="Proteomes" id="UP000237797"/>
    </source>
</evidence>
<evidence type="ECO:0000256" key="5">
    <source>
        <dbReference type="ARBA" id="ARBA00022553"/>
    </source>
</evidence>
<evidence type="ECO:0000256" key="6">
    <source>
        <dbReference type="ARBA" id="ARBA00022679"/>
    </source>
</evidence>
<dbReference type="SUPFAM" id="SSF47384">
    <property type="entry name" value="Homodimeric domain of signal transducing histidine kinase"/>
    <property type="match status" value="1"/>
</dbReference>
<dbReference type="Pfam" id="PF00512">
    <property type="entry name" value="HisKA"/>
    <property type="match status" value="1"/>
</dbReference>
<evidence type="ECO:0000256" key="7">
    <source>
        <dbReference type="ARBA" id="ARBA00022741"/>
    </source>
</evidence>
<keyword evidence="8 14" id="KW-0418">Kinase</keyword>
<dbReference type="SUPFAM" id="SSF55874">
    <property type="entry name" value="ATPase domain of HSP90 chaperone/DNA topoisomerase II/histidine kinase"/>
    <property type="match status" value="1"/>
</dbReference>
<evidence type="ECO:0000256" key="8">
    <source>
        <dbReference type="ARBA" id="ARBA00022777"/>
    </source>
</evidence>
<dbReference type="InterPro" id="IPR036097">
    <property type="entry name" value="HisK_dim/P_sf"/>
</dbReference>
<keyword evidence="4" id="KW-1003">Cell membrane</keyword>
<evidence type="ECO:0000256" key="3">
    <source>
        <dbReference type="ARBA" id="ARBA00012438"/>
    </source>
</evidence>
<dbReference type="EC" id="2.7.13.3" evidence="3"/>
<dbReference type="CDD" id="cd00075">
    <property type="entry name" value="HATPase"/>
    <property type="match status" value="1"/>
</dbReference>
<comment type="subcellular location">
    <subcellularLocation>
        <location evidence="2">Cell membrane</location>
        <topology evidence="2">Multi-pass membrane protein</topology>
    </subcellularLocation>
</comment>
<keyword evidence="6" id="KW-0808">Transferase</keyword>
<evidence type="ECO:0000256" key="10">
    <source>
        <dbReference type="ARBA" id="ARBA00023012"/>
    </source>
</evidence>
<keyword evidence="10" id="KW-0902">Two-component regulatory system</keyword>
<evidence type="ECO:0000256" key="11">
    <source>
        <dbReference type="ARBA" id="ARBA00023026"/>
    </source>
</evidence>
<dbReference type="Gene3D" id="1.10.287.130">
    <property type="match status" value="1"/>
</dbReference>
<keyword evidence="11" id="KW-0843">Virulence</keyword>
<dbReference type="InterPro" id="IPR003661">
    <property type="entry name" value="HisK_dim/P_dom"/>
</dbReference>
<accession>A0A2T0LJX9</accession>
<dbReference type="InterPro" id="IPR005467">
    <property type="entry name" value="His_kinase_dom"/>
</dbReference>
<evidence type="ECO:0000256" key="4">
    <source>
        <dbReference type="ARBA" id="ARBA00022475"/>
    </source>
</evidence>
<dbReference type="SMART" id="SM00388">
    <property type="entry name" value="HisKA"/>
    <property type="match status" value="1"/>
</dbReference>
<evidence type="ECO:0000256" key="1">
    <source>
        <dbReference type="ARBA" id="ARBA00000085"/>
    </source>
</evidence>
<dbReference type="GO" id="GO:0005886">
    <property type="term" value="C:plasma membrane"/>
    <property type="evidence" value="ECO:0007669"/>
    <property type="project" value="UniProtKB-SubCell"/>
</dbReference>
<sequence>MGGSFRILWRFVSATLLISFFLLILNFYFLGWVFPRKAEHSTHPDALVRTVAEGLSQEGDRYVLDRRAGALLEKNDAWAMLIDRDGRVVWDRSLPEALPRSYSIADVARFSRYYLMDYPVFSWEHGEGLVVVGYPKGSLGKYMHVLPADGVRELLFRIPALLLGNIALALVLALLVGWRFIRSVRPLIQGIHALAKERIVHVEPKGVFRDLARSINQTSLLLQAKNKALKERDEARSNWIAGISHDVRTPLSMVLGYASELEESEALPRPEREKARIIRRQGVKLRNLINDLNLVSMLEYEMQPLKRKRIKLSALARRVVSDVLNEGLEEKYELELDVADRGAIICGDESLLLRALNNLVHNSIRHNPEGCRILVQTAGSPDQGFCSIRVSDDGKGIPPDDLPDLTQLPYSSKRKRPAPHGHGLGLPMVARIAKAHQGKLVLRSEPGRGLTAEIRLPRLDSGPGA</sequence>
<dbReference type="InterPro" id="IPR004358">
    <property type="entry name" value="Sig_transdc_His_kin-like_C"/>
</dbReference>
<dbReference type="GO" id="GO:0000155">
    <property type="term" value="F:phosphorelay sensor kinase activity"/>
    <property type="evidence" value="ECO:0007669"/>
    <property type="project" value="InterPro"/>
</dbReference>
<gene>
    <name evidence="14" type="ORF">CLV97_101278</name>
</gene>
<dbReference type="GO" id="GO:0005524">
    <property type="term" value="F:ATP binding"/>
    <property type="evidence" value="ECO:0007669"/>
    <property type="project" value="UniProtKB-KW"/>
</dbReference>
<keyword evidence="7" id="KW-0547">Nucleotide-binding</keyword>
<organism evidence="14 15">
    <name type="scientific">Planifilum fimeticola</name>
    <dbReference type="NCBI Taxonomy" id="201975"/>
    <lineage>
        <taxon>Bacteria</taxon>
        <taxon>Bacillati</taxon>
        <taxon>Bacillota</taxon>
        <taxon>Bacilli</taxon>
        <taxon>Bacillales</taxon>
        <taxon>Thermoactinomycetaceae</taxon>
        <taxon>Planifilum</taxon>
    </lineage>
</organism>
<protein>
    <recommendedName>
        <fullName evidence="3">histidine kinase</fullName>
        <ecNumber evidence="3">2.7.13.3</ecNumber>
    </recommendedName>
</protein>
<keyword evidence="12" id="KW-0812">Transmembrane</keyword>
<dbReference type="PRINTS" id="PR00344">
    <property type="entry name" value="BCTRLSENSOR"/>
</dbReference>
<dbReference type="PANTHER" id="PTHR44936:SF9">
    <property type="entry name" value="SENSOR PROTEIN CREC"/>
    <property type="match status" value="1"/>
</dbReference>
<dbReference type="EMBL" id="PVNE01000001">
    <property type="protein sequence ID" value="PRX42787.1"/>
    <property type="molecule type" value="Genomic_DNA"/>
</dbReference>
<evidence type="ECO:0000256" key="2">
    <source>
        <dbReference type="ARBA" id="ARBA00004651"/>
    </source>
</evidence>
<keyword evidence="12" id="KW-1133">Transmembrane helix</keyword>
<evidence type="ECO:0000259" key="13">
    <source>
        <dbReference type="PROSITE" id="PS50109"/>
    </source>
</evidence>
<dbReference type="PROSITE" id="PS50109">
    <property type="entry name" value="HIS_KIN"/>
    <property type="match status" value="1"/>
</dbReference>
<evidence type="ECO:0000256" key="12">
    <source>
        <dbReference type="SAM" id="Phobius"/>
    </source>
</evidence>
<feature type="transmembrane region" description="Helical" evidence="12">
    <location>
        <begin position="154"/>
        <end position="178"/>
    </location>
</feature>
<feature type="domain" description="Histidine kinase" evidence="13">
    <location>
        <begin position="242"/>
        <end position="460"/>
    </location>
</feature>
<name>A0A2T0LJX9_9BACL</name>
<dbReference type="Proteomes" id="UP000237797">
    <property type="component" value="Unassembled WGS sequence"/>
</dbReference>
<dbReference type="InterPro" id="IPR050980">
    <property type="entry name" value="2C_sensor_his_kinase"/>
</dbReference>
<dbReference type="SMART" id="SM00387">
    <property type="entry name" value="HATPase_c"/>
    <property type="match status" value="1"/>
</dbReference>
<dbReference type="AlphaFoldDB" id="A0A2T0LJX9"/>
<reference evidence="14 15" key="1">
    <citation type="submission" date="2018-03" db="EMBL/GenBank/DDBJ databases">
        <title>Genomic Encyclopedia of Archaeal and Bacterial Type Strains, Phase II (KMG-II): from individual species to whole genera.</title>
        <authorList>
            <person name="Goeker M."/>
        </authorList>
    </citation>
    <scope>NUCLEOTIDE SEQUENCE [LARGE SCALE GENOMIC DNA]</scope>
    <source>
        <strain evidence="14 15">DSM 44946</strain>
    </source>
</reference>
<dbReference type="Gene3D" id="3.30.565.10">
    <property type="entry name" value="Histidine kinase-like ATPase, C-terminal domain"/>
    <property type="match status" value="1"/>
</dbReference>
<comment type="catalytic activity">
    <reaction evidence="1">
        <text>ATP + protein L-histidine = ADP + protein N-phospho-L-histidine.</text>
        <dbReference type="EC" id="2.7.13.3"/>
    </reaction>
</comment>
<feature type="transmembrane region" description="Helical" evidence="12">
    <location>
        <begin position="7"/>
        <end position="29"/>
    </location>
</feature>
<keyword evidence="5" id="KW-0597">Phosphoprotein</keyword>
<proteinExistence type="predicted"/>